<evidence type="ECO:0000256" key="2">
    <source>
        <dbReference type="ARBA" id="ARBA00023445"/>
    </source>
</evidence>
<dbReference type="Gene3D" id="3.40.50.720">
    <property type="entry name" value="NAD(P)-binding Rossmann-like Domain"/>
    <property type="match status" value="1"/>
</dbReference>
<dbReference type="PANTHER" id="PTHR10366">
    <property type="entry name" value="NAD DEPENDENT EPIMERASE/DEHYDRATASE"/>
    <property type="match status" value="1"/>
</dbReference>
<proteinExistence type="inferred from homology"/>
<protein>
    <submittedName>
        <fullName evidence="4">Dihydrokaempferol 4-reductase</fullName>
    </submittedName>
</protein>
<dbReference type="Pfam" id="PF01370">
    <property type="entry name" value="Epimerase"/>
    <property type="match status" value="1"/>
</dbReference>
<dbReference type="Proteomes" id="UP000092666">
    <property type="component" value="Unassembled WGS sequence"/>
</dbReference>
<dbReference type="PANTHER" id="PTHR10366:SF564">
    <property type="entry name" value="STEROL-4-ALPHA-CARBOXYLATE 3-DEHYDROGENASE, DECARBOXYLATING"/>
    <property type="match status" value="1"/>
</dbReference>
<keyword evidence="5" id="KW-1185">Reference proteome</keyword>
<dbReference type="InterPro" id="IPR001509">
    <property type="entry name" value="Epimerase_deHydtase"/>
</dbReference>
<accession>A0A1B9H3R0</accession>
<evidence type="ECO:0000256" key="1">
    <source>
        <dbReference type="ARBA" id="ARBA00023002"/>
    </source>
</evidence>
<keyword evidence="1" id="KW-0560">Oxidoreductase</keyword>
<evidence type="ECO:0000313" key="5">
    <source>
        <dbReference type="Proteomes" id="UP000092666"/>
    </source>
</evidence>
<evidence type="ECO:0000259" key="3">
    <source>
        <dbReference type="Pfam" id="PF01370"/>
    </source>
</evidence>
<name>A0A1B9H3R0_9TREE</name>
<sequence>MPAIAPGDLVLVTGASGFISSHTVQAFLERGYNVRGTVRSAEKGEYLKNLFKDEKKGEFEYVIVEDIAQDGAFDEAVKGVNGVAHMASPFHFNAVEPSELFEPAIKGTVGVLESLKKNNPDVKRVVVTSSVASIMDSNVKPPHTFTEKDWNTVSPQECEEQGKDASGQAKYRASKALAERAFWKFFDDNKPSFDGVAINPPLVLGPIIHQCDKPESLNTSVAVFYSWMKGEKTEKDLPAGGMNYVDVRDTALGHVLALTVPEAGGERFITGNGPVSGNDYVLAIAKDFPDLKNVPKGNSDPEFKKKLTAESIVHDGSKATKVLGLKYRSVDDTLRETGQSLRERFNF</sequence>
<dbReference type="InterPro" id="IPR036291">
    <property type="entry name" value="NAD(P)-bd_dom_sf"/>
</dbReference>
<dbReference type="EMBL" id="KI669492">
    <property type="protein sequence ID" value="OCF37912.1"/>
    <property type="molecule type" value="Genomic_DNA"/>
</dbReference>
<organism evidence="4 5">
    <name type="scientific">Kwoniella heveanensis BCC8398</name>
    <dbReference type="NCBI Taxonomy" id="1296120"/>
    <lineage>
        <taxon>Eukaryota</taxon>
        <taxon>Fungi</taxon>
        <taxon>Dikarya</taxon>
        <taxon>Basidiomycota</taxon>
        <taxon>Agaricomycotina</taxon>
        <taxon>Tremellomycetes</taxon>
        <taxon>Tremellales</taxon>
        <taxon>Cryptococcaceae</taxon>
        <taxon>Kwoniella</taxon>
    </lineage>
</organism>
<dbReference type="FunFam" id="3.40.50.720:FF:000191">
    <property type="entry name" value="Methylglyoxal reductase (NADPH-dependent)"/>
    <property type="match status" value="1"/>
</dbReference>
<dbReference type="STRING" id="1296120.A0A1B9H3R0"/>
<gene>
    <name evidence="4" type="ORF">I316_00136</name>
</gene>
<dbReference type="OrthoDB" id="2735536at2759"/>
<dbReference type="InterPro" id="IPR050425">
    <property type="entry name" value="NAD(P)_dehydrat-like"/>
</dbReference>
<dbReference type="GO" id="GO:0016616">
    <property type="term" value="F:oxidoreductase activity, acting on the CH-OH group of donors, NAD or NADP as acceptor"/>
    <property type="evidence" value="ECO:0007669"/>
    <property type="project" value="TreeGrafter"/>
</dbReference>
<dbReference type="CDD" id="cd05227">
    <property type="entry name" value="AR_SDR_e"/>
    <property type="match status" value="1"/>
</dbReference>
<comment type="similarity">
    <text evidence="2">Belongs to the NAD(P)-dependent epimerase/dehydratase family. Dihydroflavonol-4-reductase subfamily.</text>
</comment>
<dbReference type="SUPFAM" id="SSF51735">
    <property type="entry name" value="NAD(P)-binding Rossmann-fold domains"/>
    <property type="match status" value="1"/>
</dbReference>
<evidence type="ECO:0000313" key="4">
    <source>
        <dbReference type="EMBL" id="OCF37912.1"/>
    </source>
</evidence>
<dbReference type="AlphaFoldDB" id="A0A1B9H3R0"/>
<reference evidence="5" key="2">
    <citation type="submission" date="2013-12" db="EMBL/GenBank/DDBJ databases">
        <title>Evolution of pathogenesis and genome organization in the Tremellales.</title>
        <authorList>
            <person name="Cuomo C."/>
            <person name="Litvintseva A."/>
            <person name="Heitman J."/>
            <person name="Chen Y."/>
            <person name="Sun S."/>
            <person name="Springer D."/>
            <person name="Dromer F."/>
            <person name="Young S."/>
            <person name="Zeng Q."/>
            <person name="Chapman S."/>
            <person name="Gujja S."/>
            <person name="Saif S."/>
            <person name="Birren B."/>
        </authorList>
    </citation>
    <scope>NUCLEOTIDE SEQUENCE [LARGE SCALE GENOMIC DNA]</scope>
    <source>
        <strain evidence="5">BCC8398</strain>
    </source>
</reference>
<feature type="domain" description="NAD-dependent epimerase/dehydratase" evidence="3">
    <location>
        <begin position="10"/>
        <end position="265"/>
    </location>
</feature>
<reference evidence="4 5" key="1">
    <citation type="submission" date="2013-07" db="EMBL/GenBank/DDBJ databases">
        <title>The Genome Sequence of Cryptococcus heveanensis BCC8398.</title>
        <authorList>
            <consortium name="The Broad Institute Genome Sequencing Platform"/>
            <person name="Cuomo C."/>
            <person name="Litvintseva A."/>
            <person name="Chen Y."/>
            <person name="Heitman J."/>
            <person name="Sun S."/>
            <person name="Springer D."/>
            <person name="Dromer F."/>
            <person name="Young S.K."/>
            <person name="Zeng Q."/>
            <person name="Gargeya S."/>
            <person name="Fitzgerald M."/>
            <person name="Abouelleil A."/>
            <person name="Alvarado L."/>
            <person name="Berlin A.M."/>
            <person name="Chapman S.B."/>
            <person name="Dewar J."/>
            <person name="Goldberg J."/>
            <person name="Griggs A."/>
            <person name="Gujja S."/>
            <person name="Hansen M."/>
            <person name="Howarth C."/>
            <person name="Imamovic A."/>
            <person name="Larimer J."/>
            <person name="McCowan C."/>
            <person name="Murphy C."/>
            <person name="Pearson M."/>
            <person name="Priest M."/>
            <person name="Roberts A."/>
            <person name="Saif S."/>
            <person name="Shea T."/>
            <person name="Sykes S."/>
            <person name="Wortman J."/>
            <person name="Nusbaum C."/>
            <person name="Birren B."/>
        </authorList>
    </citation>
    <scope>NUCLEOTIDE SEQUENCE [LARGE SCALE GENOMIC DNA]</scope>
    <source>
        <strain evidence="4 5">BCC8398</strain>
    </source>
</reference>